<evidence type="ECO:0000256" key="2">
    <source>
        <dbReference type="ARBA" id="ARBA00022723"/>
    </source>
</evidence>
<keyword evidence="2" id="KW-0479">Metal-binding</keyword>
<dbReference type="InterPro" id="IPR036236">
    <property type="entry name" value="Znf_C2H2_sf"/>
</dbReference>
<evidence type="ECO:0000256" key="1">
    <source>
        <dbReference type="ARBA" id="ARBA00004123"/>
    </source>
</evidence>
<dbReference type="InterPro" id="IPR043359">
    <property type="entry name" value="GLI-like"/>
</dbReference>
<evidence type="ECO:0000256" key="8">
    <source>
        <dbReference type="SAM" id="MobiDB-lite"/>
    </source>
</evidence>
<comment type="caution">
    <text evidence="10">The sequence shown here is derived from an EMBL/GenBank/DDBJ whole genome shotgun (WGS) entry which is preliminary data.</text>
</comment>
<evidence type="ECO:0000256" key="6">
    <source>
        <dbReference type="ARBA" id="ARBA00023242"/>
    </source>
</evidence>
<evidence type="ECO:0000256" key="4">
    <source>
        <dbReference type="ARBA" id="ARBA00022771"/>
    </source>
</evidence>
<dbReference type="AlphaFoldDB" id="A0A1X2I664"/>
<feature type="domain" description="C2H2-type" evidence="9">
    <location>
        <begin position="159"/>
        <end position="188"/>
    </location>
</feature>
<feature type="compositionally biased region" description="Low complexity" evidence="8">
    <location>
        <begin position="21"/>
        <end position="35"/>
    </location>
</feature>
<evidence type="ECO:0000256" key="5">
    <source>
        <dbReference type="ARBA" id="ARBA00022833"/>
    </source>
</evidence>
<sequence>MIPDVSVAGGGGGVQSPCYITSSPSTSTDSSLPSPIYQKNNSSALPSTTPTTIMTPLASLQQWTRESLIDRVMTLEHELEYCRSSEPPKQEGWQCRWEACDIVTSTLEQLTDHLYRIHVGRGKASYYCGWTGCARHDKPFTKRHKALNHLRTHTGERPFVCRTPGCHKRFSRPDSLSTHQKTHSNVRPFMCIECGKSYFHARSLRKHLKATQHSTLTGSCQ</sequence>
<dbReference type="Pfam" id="PF23561">
    <property type="entry name" value="zf-C2H2_15"/>
    <property type="match status" value="1"/>
</dbReference>
<feature type="domain" description="C2H2-type" evidence="9">
    <location>
        <begin position="189"/>
        <end position="214"/>
    </location>
</feature>
<keyword evidence="6" id="KW-0539">Nucleus</keyword>
<dbReference type="GO" id="GO:0005634">
    <property type="term" value="C:nucleus"/>
    <property type="evidence" value="ECO:0007669"/>
    <property type="project" value="UniProtKB-SubCell"/>
</dbReference>
<dbReference type="GO" id="GO:0000981">
    <property type="term" value="F:DNA-binding transcription factor activity, RNA polymerase II-specific"/>
    <property type="evidence" value="ECO:0007669"/>
    <property type="project" value="TreeGrafter"/>
</dbReference>
<keyword evidence="3" id="KW-0677">Repeat</keyword>
<feature type="compositionally biased region" description="Polar residues" evidence="8">
    <location>
        <begin position="37"/>
        <end position="50"/>
    </location>
</feature>
<keyword evidence="5" id="KW-0862">Zinc</keyword>
<dbReference type="Proteomes" id="UP000193560">
    <property type="component" value="Unassembled WGS sequence"/>
</dbReference>
<comment type="subcellular location">
    <subcellularLocation>
        <location evidence="1">Nucleus</location>
    </subcellularLocation>
</comment>
<dbReference type="InterPro" id="IPR056436">
    <property type="entry name" value="Znf-C2H2_ZIC1-5/GLI1-3-like"/>
</dbReference>
<reference evidence="10 11" key="1">
    <citation type="submission" date="2016-07" db="EMBL/GenBank/DDBJ databases">
        <title>Pervasive Adenine N6-methylation of Active Genes in Fungi.</title>
        <authorList>
            <consortium name="DOE Joint Genome Institute"/>
            <person name="Mondo S.J."/>
            <person name="Dannebaum R.O."/>
            <person name="Kuo R.C."/>
            <person name="Labutti K."/>
            <person name="Haridas S."/>
            <person name="Kuo A."/>
            <person name="Salamov A."/>
            <person name="Ahrendt S.R."/>
            <person name="Lipzen A."/>
            <person name="Sullivan W."/>
            <person name="Andreopoulos W.B."/>
            <person name="Clum A."/>
            <person name="Lindquist E."/>
            <person name="Daum C."/>
            <person name="Ramamoorthy G.K."/>
            <person name="Gryganskyi A."/>
            <person name="Culley D."/>
            <person name="Magnuson J.K."/>
            <person name="James T.Y."/>
            <person name="O'Malley M.A."/>
            <person name="Stajich J.E."/>
            <person name="Spatafora J.W."/>
            <person name="Visel A."/>
            <person name="Grigoriev I.V."/>
        </authorList>
    </citation>
    <scope>NUCLEOTIDE SEQUENCE [LARGE SCALE GENOMIC DNA]</scope>
    <source>
        <strain evidence="10 11">NRRL 1336</strain>
    </source>
</reference>
<evidence type="ECO:0000259" key="9">
    <source>
        <dbReference type="PROSITE" id="PS50157"/>
    </source>
</evidence>
<keyword evidence="4 7" id="KW-0863">Zinc-finger</keyword>
<evidence type="ECO:0000313" key="11">
    <source>
        <dbReference type="Proteomes" id="UP000193560"/>
    </source>
</evidence>
<evidence type="ECO:0000313" key="10">
    <source>
        <dbReference type="EMBL" id="ORZ10156.1"/>
    </source>
</evidence>
<gene>
    <name evidence="10" type="ORF">BCR42DRAFT_462491</name>
</gene>
<dbReference type="GO" id="GO:0008270">
    <property type="term" value="F:zinc ion binding"/>
    <property type="evidence" value="ECO:0007669"/>
    <property type="project" value="UniProtKB-KW"/>
</dbReference>
<dbReference type="STRING" id="90262.A0A1X2I664"/>
<dbReference type="InterPro" id="IPR013087">
    <property type="entry name" value="Znf_C2H2_type"/>
</dbReference>
<proteinExistence type="predicted"/>
<dbReference type="PANTHER" id="PTHR45718:SF4">
    <property type="entry name" value="TRANSCRIPTIONAL ACTIVATOR CUBITUS INTERRUPTUS"/>
    <property type="match status" value="1"/>
</dbReference>
<feature type="domain" description="C2H2-type" evidence="9">
    <location>
        <begin position="131"/>
        <end position="158"/>
    </location>
</feature>
<dbReference type="FunFam" id="3.30.160.60:FF:002343">
    <property type="entry name" value="Zinc finger protein 33A"/>
    <property type="match status" value="1"/>
</dbReference>
<keyword evidence="11" id="KW-1185">Reference proteome</keyword>
<organism evidence="10 11">
    <name type="scientific">Absidia repens</name>
    <dbReference type="NCBI Taxonomy" id="90262"/>
    <lineage>
        <taxon>Eukaryota</taxon>
        <taxon>Fungi</taxon>
        <taxon>Fungi incertae sedis</taxon>
        <taxon>Mucoromycota</taxon>
        <taxon>Mucoromycotina</taxon>
        <taxon>Mucoromycetes</taxon>
        <taxon>Mucorales</taxon>
        <taxon>Cunninghamellaceae</taxon>
        <taxon>Absidia</taxon>
    </lineage>
</organism>
<dbReference type="Pfam" id="PF00096">
    <property type="entry name" value="zf-C2H2"/>
    <property type="match status" value="1"/>
</dbReference>
<name>A0A1X2I664_9FUNG</name>
<protein>
    <recommendedName>
        <fullName evidence="9">C2H2-type domain-containing protein</fullName>
    </recommendedName>
</protein>
<dbReference type="PROSITE" id="PS00028">
    <property type="entry name" value="ZINC_FINGER_C2H2_1"/>
    <property type="match status" value="2"/>
</dbReference>
<dbReference type="SUPFAM" id="SSF57667">
    <property type="entry name" value="beta-beta-alpha zinc fingers"/>
    <property type="match status" value="1"/>
</dbReference>
<dbReference type="SMART" id="SM00355">
    <property type="entry name" value="ZnF_C2H2"/>
    <property type="match status" value="4"/>
</dbReference>
<accession>A0A1X2I664</accession>
<dbReference type="PANTHER" id="PTHR45718">
    <property type="entry name" value="TRANSCRIPTIONAL ACTIVATOR CUBITUS INTERRUPTUS"/>
    <property type="match status" value="1"/>
</dbReference>
<dbReference type="GO" id="GO:0000978">
    <property type="term" value="F:RNA polymerase II cis-regulatory region sequence-specific DNA binding"/>
    <property type="evidence" value="ECO:0007669"/>
    <property type="project" value="TreeGrafter"/>
</dbReference>
<feature type="region of interest" description="Disordered" evidence="8">
    <location>
        <begin position="16"/>
        <end position="50"/>
    </location>
</feature>
<evidence type="ECO:0000256" key="7">
    <source>
        <dbReference type="PROSITE-ProRule" id="PRU00042"/>
    </source>
</evidence>
<dbReference type="Gene3D" id="3.30.160.60">
    <property type="entry name" value="Classic Zinc Finger"/>
    <property type="match status" value="4"/>
</dbReference>
<evidence type="ECO:0000256" key="3">
    <source>
        <dbReference type="ARBA" id="ARBA00022737"/>
    </source>
</evidence>
<dbReference type="PROSITE" id="PS50157">
    <property type="entry name" value="ZINC_FINGER_C2H2_2"/>
    <property type="match status" value="3"/>
</dbReference>
<dbReference type="EMBL" id="MCGE01000025">
    <property type="protein sequence ID" value="ORZ10156.1"/>
    <property type="molecule type" value="Genomic_DNA"/>
</dbReference>
<dbReference type="FunFam" id="3.30.160.60:FF:000706">
    <property type="entry name" value="Zinc finger protein"/>
    <property type="match status" value="1"/>
</dbReference>
<dbReference type="OrthoDB" id="654211at2759"/>